<accession>A0A0E9QGB6</accession>
<reference evidence="1" key="2">
    <citation type="journal article" date="2015" name="Fish Shellfish Immunol.">
        <title>Early steps in the European eel (Anguilla anguilla)-Vibrio vulnificus interaction in the gills: Role of the RtxA13 toxin.</title>
        <authorList>
            <person name="Callol A."/>
            <person name="Pajuelo D."/>
            <person name="Ebbesson L."/>
            <person name="Teles M."/>
            <person name="MacKenzie S."/>
            <person name="Amaro C."/>
        </authorList>
    </citation>
    <scope>NUCLEOTIDE SEQUENCE</scope>
</reference>
<dbReference type="AlphaFoldDB" id="A0A0E9QGB6"/>
<proteinExistence type="predicted"/>
<reference evidence="1" key="1">
    <citation type="submission" date="2014-11" db="EMBL/GenBank/DDBJ databases">
        <authorList>
            <person name="Amaro Gonzalez C."/>
        </authorList>
    </citation>
    <scope>NUCLEOTIDE SEQUENCE</scope>
</reference>
<evidence type="ECO:0000313" key="1">
    <source>
        <dbReference type="EMBL" id="JAH15163.1"/>
    </source>
</evidence>
<organism evidence="1">
    <name type="scientific">Anguilla anguilla</name>
    <name type="common">European freshwater eel</name>
    <name type="synonym">Muraena anguilla</name>
    <dbReference type="NCBI Taxonomy" id="7936"/>
    <lineage>
        <taxon>Eukaryota</taxon>
        <taxon>Metazoa</taxon>
        <taxon>Chordata</taxon>
        <taxon>Craniata</taxon>
        <taxon>Vertebrata</taxon>
        <taxon>Euteleostomi</taxon>
        <taxon>Actinopterygii</taxon>
        <taxon>Neopterygii</taxon>
        <taxon>Teleostei</taxon>
        <taxon>Anguilliformes</taxon>
        <taxon>Anguillidae</taxon>
        <taxon>Anguilla</taxon>
    </lineage>
</organism>
<name>A0A0E9QGB6_ANGAN</name>
<sequence length="56" mass="6497">MGTIFSISVPCRTTVHISKKQSLSLYKVVSIKYKDQVHHNDELCRAKQQDVLFDLF</sequence>
<protein>
    <submittedName>
        <fullName evidence="1">Uncharacterized protein</fullName>
    </submittedName>
</protein>
<dbReference type="EMBL" id="GBXM01093414">
    <property type="protein sequence ID" value="JAH15163.1"/>
    <property type="molecule type" value="Transcribed_RNA"/>
</dbReference>